<sequence>MAEPNVTIVSASTPVLRGFIRNVRTRSNSTPRAGTYLKTGENSTRRFYNRTVTAGRAHKKTKTAQATAAFWDGAPRMEMDGVDKDADYANTDQVMRFVVGTDVNGRDDSTIPSELRKPPKLVAGHHIDRCFVLDREEDL</sequence>
<organism evidence="1 2">
    <name type="scientific">Fusarium duplospermum</name>
    <dbReference type="NCBI Taxonomy" id="1325734"/>
    <lineage>
        <taxon>Eukaryota</taxon>
        <taxon>Fungi</taxon>
        <taxon>Dikarya</taxon>
        <taxon>Ascomycota</taxon>
        <taxon>Pezizomycotina</taxon>
        <taxon>Sordariomycetes</taxon>
        <taxon>Hypocreomycetidae</taxon>
        <taxon>Hypocreales</taxon>
        <taxon>Nectriaceae</taxon>
        <taxon>Fusarium</taxon>
        <taxon>Fusarium solani species complex</taxon>
    </lineage>
</organism>
<dbReference type="InterPro" id="IPR008972">
    <property type="entry name" value="Cupredoxin"/>
</dbReference>
<dbReference type="OrthoDB" id="5417887at2759"/>
<dbReference type="EMBL" id="NKCI01000288">
    <property type="protein sequence ID" value="RSL44531.1"/>
    <property type="molecule type" value="Genomic_DNA"/>
</dbReference>
<dbReference type="AlphaFoldDB" id="A0A428NUT8"/>
<keyword evidence="2" id="KW-1185">Reference proteome</keyword>
<evidence type="ECO:0000313" key="2">
    <source>
        <dbReference type="Proteomes" id="UP000288168"/>
    </source>
</evidence>
<dbReference type="Proteomes" id="UP000288168">
    <property type="component" value="Unassembled WGS sequence"/>
</dbReference>
<accession>A0A428NUT8</accession>
<proteinExistence type="predicted"/>
<evidence type="ECO:0000313" key="1">
    <source>
        <dbReference type="EMBL" id="RSL44531.1"/>
    </source>
</evidence>
<protein>
    <submittedName>
        <fullName evidence="1">Uncharacterized protein</fullName>
    </submittedName>
</protein>
<reference evidence="1 2" key="1">
    <citation type="submission" date="2017-06" db="EMBL/GenBank/DDBJ databases">
        <title>Comparative genomic analysis of Ambrosia Fusariam Clade fungi.</title>
        <authorList>
            <person name="Stajich J.E."/>
            <person name="Carrillo J."/>
            <person name="Kijimoto T."/>
            <person name="Eskalen A."/>
            <person name="O'Donnell K."/>
            <person name="Kasson M."/>
        </authorList>
    </citation>
    <scope>NUCLEOTIDE SEQUENCE [LARGE SCALE GENOMIC DNA]</scope>
    <source>
        <strain evidence="1 2">NRRL62584</strain>
    </source>
</reference>
<comment type="caution">
    <text evidence="1">The sequence shown here is derived from an EMBL/GenBank/DDBJ whole genome shotgun (WGS) entry which is preliminary data.</text>
</comment>
<dbReference type="Gene3D" id="2.60.40.420">
    <property type="entry name" value="Cupredoxins - blue copper proteins"/>
    <property type="match status" value="2"/>
</dbReference>
<name>A0A428NUT8_9HYPO</name>
<gene>
    <name evidence="1" type="ORF">CEP54_014636</name>
</gene>